<evidence type="ECO:0000313" key="3">
    <source>
        <dbReference type="Proteomes" id="UP001183535"/>
    </source>
</evidence>
<comment type="caution">
    <text evidence="2">The sequence shown here is derived from an EMBL/GenBank/DDBJ whole genome shotgun (WGS) entry which is preliminary data.</text>
</comment>
<protein>
    <recommendedName>
        <fullName evidence="4">PRC-barrel domain containing protein</fullName>
    </recommendedName>
</protein>
<proteinExistence type="predicted"/>
<dbReference type="RefSeq" id="WP_237549323.1">
    <property type="nucleotide sequence ID" value="NZ_JAVRES010000008.1"/>
</dbReference>
<name>A0ABD5EQ52_9ACTN</name>
<feature type="region of interest" description="Disordered" evidence="1">
    <location>
        <begin position="1"/>
        <end position="22"/>
    </location>
</feature>
<sequence>MTNGTARAPGYRGEDPAAEEYEPKIGETVMDTSTQRIGKVMGAVGPYVQLRPVEGGREWDADPTKVRPVPVGAALSEAVATANARSTGML</sequence>
<reference evidence="3" key="1">
    <citation type="submission" date="2023-07" db="EMBL/GenBank/DDBJ databases">
        <title>30 novel species of actinomycetes from the DSMZ collection.</title>
        <authorList>
            <person name="Nouioui I."/>
        </authorList>
    </citation>
    <scope>NUCLEOTIDE SEQUENCE [LARGE SCALE GENOMIC DNA]</scope>
    <source>
        <strain evidence="3">DSM 41981</strain>
    </source>
</reference>
<dbReference type="AlphaFoldDB" id="A0ABD5EQ52"/>
<organism evidence="2 3">
    <name type="scientific">Streptomyces doudnae</name>
    <dbReference type="NCBI Taxonomy" id="3075536"/>
    <lineage>
        <taxon>Bacteria</taxon>
        <taxon>Bacillati</taxon>
        <taxon>Actinomycetota</taxon>
        <taxon>Actinomycetes</taxon>
        <taxon>Kitasatosporales</taxon>
        <taxon>Streptomycetaceae</taxon>
        <taxon>Streptomyces</taxon>
    </lineage>
</organism>
<evidence type="ECO:0008006" key="4">
    <source>
        <dbReference type="Google" id="ProtNLM"/>
    </source>
</evidence>
<dbReference type="Proteomes" id="UP001183535">
    <property type="component" value="Unassembled WGS sequence"/>
</dbReference>
<keyword evidence="3" id="KW-1185">Reference proteome</keyword>
<accession>A0ABD5EQ52</accession>
<evidence type="ECO:0000256" key="1">
    <source>
        <dbReference type="SAM" id="MobiDB-lite"/>
    </source>
</evidence>
<evidence type="ECO:0000313" key="2">
    <source>
        <dbReference type="EMBL" id="MDT0436811.1"/>
    </source>
</evidence>
<gene>
    <name evidence="2" type="ORF">RM877_19160</name>
</gene>
<dbReference type="EMBL" id="JAVRES010000008">
    <property type="protein sequence ID" value="MDT0436811.1"/>
    <property type="molecule type" value="Genomic_DNA"/>
</dbReference>